<reference evidence="2" key="2">
    <citation type="submission" date="2015-01" db="EMBL/GenBank/DDBJ databases">
        <title>Evolutionary Origins and Diversification of the Mycorrhizal Mutualists.</title>
        <authorList>
            <consortium name="DOE Joint Genome Institute"/>
            <consortium name="Mycorrhizal Genomics Consortium"/>
            <person name="Kohler A."/>
            <person name="Kuo A."/>
            <person name="Nagy L.G."/>
            <person name="Floudas D."/>
            <person name="Copeland A."/>
            <person name="Barry K.W."/>
            <person name="Cichocki N."/>
            <person name="Veneault-Fourrey C."/>
            <person name="LaButti K."/>
            <person name="Lindquist E.A."/>
            <person name="Lipzen A."/>
            <person name="Lundell T."/>
            <person name="Morin E."/>
            <person name="Murat C."/>
            <person name="Riley R."/>
            <person name="Ohm R."/>
            <person name="Sun H."/>
            <person name="Tunlid A."/>
            <person name="Henrissat B."/>
            <person name="Grigoriev I.V."/>
            <person name="Hibbett D.S."/>
            <person name="Martin F."/>
        </authorList>
    </citation>
    <scope>NUCLEOTIDE SEQUENCE [LARGE SCALE GENOMIC DNA]</scope>
    <source>
        <strain evidence="2">MAFF 305830</strain>
    </source>
</reference>
<feature type="non-terminal residue" evidence="1">
    <location>
        <position position="100"/>
    </location>
</feature>
<dbReference type="OrthoDB" id="3227562at2759"/>
<dbReference type="STRING" id="933852.A0A0C3AN43"/>
<proteinExistence type="predicted"/>
<reference evidence="1 2" key="1">
    <citation type="submission" date="2014-04" db="EMBL/GenBank/DDBJ databases">
        <authorList>
            <consortium name="DOE Joint Genome Institute"/>
            <person name="Kuo A."/>
            <person name="Zuccaro A."/>
            <person name="Kohler A."/>
            <person name="Nagy L.G."/>
            <person name="Floudas D."/>
            <person name="Copeland A."/>
            <person name="Barry K.W."/>
            <person name="Cichocki N."/>
            <person name="Veneault-Fourrey C."/>
            <person name="LaButti K."/>
            <person name="Lindquist E.A."/>
            <person name="Lipzen A."/>
            <person name="Lundell T."/>
            <person name="Morin E."/>
            <person name="Murat C."/>
            <person name="Sun H."/>
            <person name="Tunlid A."/>
            <person name="Henrissat B."/>
            <person name="Grigoriev I.V."/>
            <person name="Hibbett D.S."/>
            <person name="Martin F."/>
            <person name="Nordberg H.P."/>
            <person name="Cantor M.N."/>
            <person name="Hua S.X."/>
        </authorList>
    </citation>
    <scope>NUCLEOTIDE SEQUENCE [LARGE SCALE GENOMIC DNA]</scope>
    <source>
        <strain evidence="1 2">MAFF 305830</strain>
    </source>
</reference>
<dbReference type="AlphaFoldDB" id="A0A0C3AN43"/>
<name>A0A0C3AN43_SERVB</name>
<dbReference type="HOGENOM" id="CLU_2312965_0_0_1"/>
<sequence>ASLEASRIAQIGGDKIPAKMHVRRPGRDNWSYIGRVGIFQELTHKAPIVVVRLQSNDKVVATFSENSNISVDKRGNFIVVASVEPAGVISYSLHAQTNND</sequence>
<organism evidence="1 2">
    <name type="scientific">Serendipita vermifera MAFF 305830</name>
    <dbReference type="NCBI Taxonomy" id="933852"/>
    <lineage>
        <taxon>Eukaryota</taxon>
        <taxon>Fungi</taxon>
        <taxon>Dikarya</taxon>
        <taxon>Basidiomycota</taxon>
        <taxon>Agaricomycotina</taxon>
        <taxon>Agaricomycetes</taxon>
        <taxon>Sebacinales</taxon>
        <taxon>Serendipitaceae</taxon>
        <taxon>Serendipita</taxon>
    </lineage>
</organism>
<evidence type="ECO:0000313" key="1">
    <source>
        <dbReference type="EMBL" id="KIM26000.1"/>
    </source>
</evidence>
<dbReference type="Proteomes" id="UP000054097">
    <property type="component" value="Unassembled WGS sequence"/>
</dbReference>
<protein>
    <submittedName>
        <fullName evidence="1">Uncharacterized protein</fullName>
    </submittedName>
</protein>
<keyword evidence="2" id="KW-1185">Reference proteome</keyword>
<accession>A0A0C3AN43</accession>
<feature type="non-terminal residue" evidence="1">
    <location>
        <position position="1"/>
    </location>
</feature>
<evidence type="ECO:0000313" key="2">
    <source>
        <dbReference type="Proteomes" id="UP000054097"/>
    </source>
</evidence>
<dbReference type="EMBL" id="KN824309">
    <property type="protein sequence ID" value="KIM26000.1"/>
    <property type="molecule type" value="Genomic_DNA"/>
</dbReference>
<gene>
    <name evidence="1" type="ORF">M408DRAFT_34059</name>
</gene>